<accession>A0A0D2Q1V0</accession>
<keyword evidence="4" id="KW-1185">Reference proteome</keyword>
<dbReference type="AlphaFoldDB" id="A0A0D2Q1V0"/>
<feature type="compositionally biased region" description="Polar residues" evidence="2">
    <location>
        <begin position="46"/>
        <end position="58"/>
    </location>
</feature>
<organism evidence="3 4">
    <name type="scientific">Hypholoma sublateritium (strain FD-334 SS-4)</name>
    <dbReference type="NCBI Taxonomy" id="945553"/>
    <lineage>
        <taxon>Eukaryota</taxon>
        <taxon>Fungi</taxon>
        <taxon>Dikarya</taxon>
        <taxon>Basidiomycota</taxon>
        <taxon>Agaricomycotina</taxon>
        <taxon>Agaricomycetes</taxon>
        <taxon>Agaricomycetidae</taxon>
        <taxon>Agaricales</taxon>
        <taxon>Agaricineae</taxon>
        <taxon>Strophariaceae</taxon>
        <taxon>Hypholoma</taxon>
    </lineage>
</organism>
<dbReference type="STRING" id="945553.A0A0D2Q1V0"/>
<evidence type="ECO:0000313" key="4">
    <source>
        <dbReference type="Proteomes" id="UP000054270"/>
    </source>
</evidence>
<sequence>MAGQVDALDGGHASNFQHLLPGRSFGQRTPFSTSDSIGTRSSSYSLPQPNQYKGTSTPVSSFESGWSNFPADGQVVSIEQYRTLQARFNEINRENSNLVKECIRLEAKNGVLKEAYEHLLERVPISFGERTVLKREDYPRITFWFRHEYLAALAEDKIASIDDVPVKAPVGEYNEADDEDDDGNGEDGTGINEQSNGSLKGKRGKGRAAQGQNVKMRYLQHENGDIIDGWRASDIRRYARSIFVGFALQGKVFQSWVEGADAASRTSYYHDMAARFPEVSLCELDWKSEQIASEIYSQWRSNWNNKHEPSEKTKGKSSKRLVDESLKEFSSKKMKSATLGSLPTDVSDTAPQITASADIASRPMQVVEQIATESHLPNVNAFPGPLVNTRPQYQFLIDKPFAIAPPSLHPPSSLPTADLMHLAQGSSTPGEHNFNMHRPQGEKESANGIPQKTSKRLNKMRVNKHSITPRNLCAKEWVEQHHGTVDEFAAYFSALPAEELERFRALSKSLSGEKDA</sequence>
<evidence type="ECO:0000313" key="3">
    <source>
        <dbReference type="EMBL" id="KJA25530.1"/>
    </source>
</evidence>
<feature type="coiled-coil region" evidence="1">
    <location>
        <begin position="81"/>
        <end position="108"/>
    </location>
</feature>
<feature type="compositionally biased region" description="Acidic residues" evidence="2">
    <location>
        <begin position="174"/>
        <end position="185"/>
    </location>
</feature>
<dbReference type="Proteomes" id="UP000054270">
    <property type="component" value="Unassembled WGS sequence"/>
</dbReference>
<dbReference type="EMBL" id="KN817531">
    <property type="protein sequence ID" value="KJA25530.1"/>
    <property type="molecule type" value="Genomic_DNA"/>
</dbReference>
<evidence type="ECO:0000256" key="2">
    <source>
        <dbReference type="SAM" id="MobiDB-lite"/>
    </source>
</evidence>
<evidence type="ECO:0000256" key="1">
    <source>
        <dbReference type="SAM" id="Coils"/>
    </source>
</evidence>
<dbReference type="OrthoDB" id="3235325at2759"/>
<feature type="region of interest" description="Disordered" evidence="2">
    <location>
        <begin position="19"/>
        <end position="58"/>
    </location>
</feature>
<reference evidence="4" key="1">
    <citation type="submission" date="2014-04" db="EMBL/GenBank/DDBJ databases">
        <title>Evolutionary Origins and Diversification of the Mycorrhizal Mutualists.</title>
        <authorList>
            <consortium name="DOE Joint Genome Institute"/>
            <consortium name="Mycorrhizal Genomics Consortium"/>
            <person name="Kohler A."/>
            <person name="Kuo A."/>
            <person name="Nagy L.G."/>
            <person name="Floudas D."/>
            <person name="Copeland A."/>
            <person name="Barry K.W."/>
            <person name="Cichocki N."/>
            <person name="Veneault-Fourrey C."/>
            <person name="LaButti K."/>
            <person name="Lindquist E.A."/>
            <person name="Lipzen A."/>
            <person name="Lundell T."/>
            <person name="Morin E."/>
            <person name="Murat C."/>
            <person name="Riley R."/>
            <person name="Ohm R."/>
            <person name="Sun H."/>
            <person name="Tunlid A."/>
            <person name="Henrissat B."/>
            <person name="Grigoriev I.V."/>
            <person name="Hibbett D.S."/>
            <person name="Martin F."/>
        </authorList>
    </citation>
    <scope>NUCLEOTIDE SEQUENCE [LARGE SCALE GENOMIC DNA]</scope>
    <source>
        <strain evidence="4">FD-334 SS-4</strain>
    </source>
</reference>
<keyword evidence="1" id="KW-0175">Coiled coil</keyword>
<feature type="compositionally biased region" description="Low complexity" evidence="2">
    <location>
        <begin position="32"/>
        <end position="45"/>
    </location>
</feature>
<feature type="region of interest" description="Disordered" evidence="2">
    <location>
        <begin position="172"/>
        <end position="213"/>
    </location>
</feature>
<name>A0A0D2Q1V0_HYPSF</name>
<gene>
    <name evidence="3" type="ORF">HYPSUDRAFT_199677</name>
</gene>
<proteinExistence type="predicted"/>
<protein>
    <submittedName>
        <fullName evidence="3">Uncharacterized protein</fullName>
    </submittedName>
</protein>